<keyword evidence="8" id="KW-1185">Reference proteome</keyword>
<dbReference type="OrthoDB" id="1773at2759"/>
<dbReference type="PANTHER" id="PTHR32308">
    <property type="entry name" value="LYASE BETA SUBUNIT, PUTATIVE (AFU_ORTHOLOGUE AFUA_4G13030)-RELATED"/>
    <property type="match status" value="1"/>
</dbReference>
<evidence type="ECO:0000259" key="6">
    <source>
        <dbReference type="Pfam" id="PF03328"/>
    </source>
</evidence>
<dbReference type="GO" id="GO:0000287">
    <property type="term" value="F:magnesium ion binding"/>
    <property type="evidence" value="ECO:0007669"/>
    <property type="project" value="TreeGrafter"/>
</dbReference>
<evidence type="ECO:0000313" key="7">
    <source>
        <dbReference type="EMBL" id="KAF5315463.1"/>
    </source>
</evidence>
<gene>
    <name evidence="7" type="ORF">D9619_007025</name>
</gene>
<dbReference type="Proteomes" id="UP000567179">
    <property type="component" value="Unassembled WGS sequence"/>
</dbReference>
<feature type="binding site" evidence="4">
    <location>
        <position position="168"/>
    </location>
    <ligand>
        <name>substrate</name>
    </ligand>
</feature>
<proteinExistence type="predicted"/>
<dbReference type="PANTHER" id="PTHR32308:SF0">
    <property type="entry name" value="HPCH_HPAI ALDOLASE_CITRATE LYASE DOMAIN-CONTAINING PROTEIN"/>
    <property type="match status" value="1"/>
</dbReference>
<dbReference type="PIRSF" id="PIRSF015582">
    <property type="entry name" value="Cit_lyase_B"/>
    <property type="match status" value="1"/>
</dbReference>
<feature type="binding site" evidence="5">
    <location>
        <position position="203"/>
    </location>
    <ligand>
        <name>Mg(2+)</name>
        <dbReference type="ChEBI" id="CHEBI:18420"/>
    </ligand>
</feature>
<evidence type="ECO:0000256" key="3">
    <source>
        <dbReference type="ARBA" id="ARBA00022842"/>
    </source>
</evidence>
<keyword evidence="2 5" id="KW-0479">Metal-binding</keyword>
<evidence type="ECO:0000256" key="5">
    <source>
        <dbReference type="PIRSR" id="PIRSR015582-2"/>
    </source>
</evidence>
<dbReference type="InterPro" id="IPR011206">
    <property type="entry name" value="Citrate_lyase_beta/mcl1/mcl2"/>
</dbReference>
<accession>A0A8H5EXB7</accession>
<evidence type="ECO:0000256" key="4">
    <source>
        <dbReference type="PIRSR" id="PIRSR015582-1"/>
    </source>
</evidence>
<feature type="domain" description="HpcH/HpaI aldolase/citrate lyase" evidence="6">
    <location>
        <begin position="41"/>
        <end position="271"/>
    </location>
</feature>
<dbReference type="Gene3D" id="3.20.20.60">
    <property type="entry name" value="Phosphoenolpyruvate-binding domains"/>
    <property type="match status" value="1"/>
</dbReference>
<evidence type="ECO:0000256" key="2">
    <source>
        <dbReference type="ARBA" id="ARBA00022723"/>
    </source>
</evidence>
<feature type="binding site" evidence="5">
    <location>
        <position position="168"/>
    </location>
    <ligand>
        <name>Mg(2+)</name>
        <dbReference type="ChEBI" id="CHEBI:18420"/>
    </ligand>
</feature>
<dbReference type="GO" id="GO:0006107">
    <property type="term" value="P:oxaloacetate metabolic process"/>
    <property type="evidence" value="ECO:0007669"/>
    <property type="project" value="TreeGrafter"/>
</dbReference>
<evidence type="ECO:0000313" key="8">
    <source>
        <dbReference type="Proteomes" id="UP000567179"/>
    </source>
</evidence>
<feature type="binding site" evidence="4">
    <location>
        <position position="106"/>
    </location>
    <ligand>
        <name>substrate</name>
    </ligand>
</feature>
<evidence type="ECO:0000256" key="1">
    <source>
        <dbReference type="ARBA" id="ARBA00001946"/>
    </source>
</evidence>
<organism evidence="7 8">
    <name type="scientific">Psilocybe cf. subviscida</name>
    <dbReference type="NCBI Taxonomy" id="2480587"/>
    <lineage>
        <taxon>Eukaryota</taxon>
        <taxon>Fungi</taxon>
        <taxon>Dikarya</taxon>
        <taxon>Basidiomycota</taxon>
        <taxon>Agaricomycotina</taxon>
        <taxon>Agaricomycetes</taxon>
        <taxon>Agaricomycetidae</taxon>
        <taxon>Agaricales</taxon>
        <taxon>Agaricineae</taxon>
        <taxon>Strophariaceae</taxon>
        <taxon>Psilocybe</taxon>
    </lineage>
</organism>
<protein>
    <recommendedName>
        <fullName evidence="6">HpcH/HpaI aldolase/citrate lyase domain-containing protein</fullName>
    </recommendedName>
</protein>
<dbReference type="SUPFAM" id="SSF51621">
    <property type="entry name" value="Phosphoenolpyruvate/pyruvate domain"/>
    <property type="match status" value="1"/>
</dbReference>
<dbReference type="GO" id="GO:0003824">
    <property type="term" value="F:catalytic activity"/>
    <property type="evidence" value="ECO:0007669"/>
    <property type="project" value="InterPro"/>
</dbReference>
<dbReference type="Pfam" id="PF03328">
    <property type="entry name" value="HpcH_HpaI"/>
    <property type="match status" value="1"/>
</dbReference>
<reference evidence="7 8" key="1">
    <citation type="journal article" date="2020" name="ISME J.">
        <title>Uncovering the hidden diversity of litter-decomposition mechanisms in mushroom-forming fungi.</title>
        <authorList>
            <person name="Floudas D."/>
            <person name="Bentzer J."/>
            <person name="Ahren D."/>
            <person name="Johansson T."/>
            <person name="Persson P."/>
            <person name="Tunlid A."/>
        </authorList>
    </citation>
    <scope>NUCLEOTIDE SEQUENCE [LARGE SCALE GENOMIC DNA]</scope>
    <source>
        <strain evidence="7 8">CBS 101986</strain>
    </source>
</reference>
<name>A0A8H5EXB7_9AGAR</name>
<comment type="caution">
    <text evidence="7">The sequence shown here is derived from an EMBL/GenBank/DDBJ whole genome shotgun (WGS) entry which is preliminary data.</text>
</comment>
<dbReference type="InterPro" id="IPR005000">
    <property type="entry name" value="Aldolase/citrate-lyase_domain"/>
</dbReference>
<dbReference type="EMBL" id="JAACJJ010000043">
    <property type="protein sequence ID" value="KAF5315463.1"/>
    <property type="molecule type" value="Genomic_DNA"/>
</dbReference>
<sequence>MQSLQRISSRSRHLGCPRPTLIAVCRLSTQAPASPSTSLSRSYLYVPSSSDRMLEKSITAGSDVIIYDLEDSISPALEDKLAARARLRKFLETQQERLKSQHVAVRVNSIATPFFRDDISHIVSQSIVKSLILPKIHSHYDMDTVSEAVSVARKSFESGPLRLIPSIESARAMFNLGSIASWKSSHGPVAGGVLSALLFAAEDYCADTSIIRTSTRRELLYTRSQIVIAAKAFQLDAIDMVCVNYRDLSTLEDECIDGRQLGFNGKQAIHPSQVELINSTFVPSPEEITRAAKILSAMEKAHGNQKGAVGLDGLMIDAPMIKQAQQIIDIAKNANLHIPRM</sequence>
<dbReference type="InterPro" id="IPR040442">
    <property type="entry name" value="Pyrv_kinase-like_dom_sf"/>
</dbReference>
<dbReference type="InterPro" id="IPR015813">
    <property type="entry name" value="Pyrv/PenolPyrv_kinase-like_dom"/>
</dbReference>
<dbReference type="AlphaFoldDB" id="A0A8H5EXB7"/>
<comment type="cofactor">
    <cofactor evidence="1">
        <name>Mg(2+)</name>
        <dbReference type="ChEBI" id="CHEBI:18420"/>
    </cofactor>
</comment>
<keyword evidence="3 5" id="KW-0460">Magnesium</keyword>